<dbReference type="GO" id="GO:0003700">
    <property type="term" value="F:DNA-binding transcription factor activity"/>
    <property type="evidence" value="ECO:0007669"/>
    <property type="project" value="TreeGrafter"/>
</dbReference>
<protein>
    <submittedName>
        <fullName evidence="4">TetR/AcrR family transcriptional regulator</fullName>
    </submittedName>
</protein>
<dbReference type="InterPro" id="IPR001647">
    <property type="entry name" value="HTH_TetR"/>
</dbReference>
<dbReference type="SUPFAM" id="SSF46689">
    <property type="entry name" value="Homeodomain-like"/>
    <property type="match status" value="1"/>
</dbReference>
<sequence>MPKVSDEHRAAMRERIQSAALACVAHKGFSNVSMADIIAEAGLSAGAVYVYYRSKEELVVDVGRRVFQERMTALERLRDQDPMPAPAEAIPALMLGLIETEFFPGVAVQVWGEAVRNDSLSEIGRGILDEIGGHIEAYLALWLSSARGLDRAEAAAEGRRLAPAVMGIIQGFAIQSALRGHEFAGYYIDSARALLASL</sequence>
<dbReference type="PRINTS" id="PR00455">
    <property type="entry name" value="HTHTETR"/>
</dbReference>
<reference evidence="4" key="1">
    <citation type="submission" date="2024-07" db="EMBL/GenBank/DDBJ databases">
        <authorList>
            <person name="fu j."/>
        </authorList>
    </citation>
    <scope>NUCLEOTIDE SEQUENCE</scope>
    <source>
        <strain evidence="4">P10A9</strain>
    </source>
</reference>
<feature type="domain" description="HTH tetR-type" evidence="3">
    <location>
        <begin position="10"/>
        <end position="70"/>
    </location>
</feature>
<evidence type="ECO:0000313" key="4">
    <source>
        <dbReference type="EMBL" id="XDP46928.1"/>
    </source>
</evidence>
<evidence type="ECO:0000256" key="2">
    <source>
        <dbReference type="PROSITE-ProRule" id="PRU00335"/>
    </source>
</evidence>
<feature type="DNA-binding region" description="H-T-H motif" evidence="2">
    <location>
        <begin position="33"/>
        <end position="52"/>
    </location>
</feature>
<dbReference type="InterPro" id="IPR009057">
    <property type="entry name" value="Homeodomain-like_sf"/>
</dbReference>
<dbReference type="Pfam" id="PF00440">
    <property type="entry name" value="TetR_N"/>
    <property type="match status" value="1"/>
</dbReference>
<keyword evidence="1 2" id="KW-0238">DNA-binding</keyword>
<dbReference type="GO" id="GO:0000976">
    <property type="term" value="F:transcription cis-regulatory region binding"/>
    <property type="evidence" value="ECO:0007669"/>
    <property type="project" value="TreeGrafter"/>
</dbReference>
<dbReference type="RefSeq" id="WP_369047126.1">
    <property type="nucleotide sequence ID" value="NZ_CP163302.1"/>
</dbReference>
<evidence type="ECO:0000259" key="3">
    <source>
        <dbReference type="PROSITE" id="PS50977"/>
    </source>
</evidence>
<dbReference type="InterPro" id="IPR050109">
    <property type="entry name" value="HTH-type_TetR-like_transc_reg"/>
</dbReference>
<organism evidence="4">
    <name type="scientific">Sinomonas puerhi</name>
    <dbReference type="NCBI Taxonomy" id="3238584"/>
    <lineage>
        <taxon>Bacteria</taxon>
        <taxon>Bacillati</taxon>
        <taxon>Actinomycetota</taxon>
        <taxon>Actinomycetes</taxon>
        <taxon>Micrococcales</taxon>
        <taxon>Micrococcaceae</taxon>
        <taxon>Sinomonas</taxon>
    </lineage>
</organism>
<evidence type="ECO:0000256" key="1">
    <source>
        <dbReference type="ARBA" id="ARBA00023125"/>
    </source>
</evidence>
<dbReference type="Gene3D" id="1.10.357.10">
    <property type="entry name" value="Tetracycline Repressor, domain 2"/>
    <property type="match status" value="1"/>
</dbReference>
<dbReference type="PANTHER" id="PTHR30055">
    <property type="entry name" value="HTH-TYPE TRANSCRIPTIONAL REGULATOR RUTR"/>
    <property type="match status" value="1"/>
</dbReference>
<dbReference type="EMBL" id="CP163302">
    <property type="protein sequence ID" value="XDP46928.1"/>
    <property type="molecule type" value="Genomic_DNA"/>
</dbReference>
<gene>
    <name evidence="4" type="ORF">AB5L97_08050</name>
</gene>
<dbReference type="AlphaFoldDB" id="A0AB39L6X7"/>
<accession>A0AB39L6X7</accession>
<dbReference type="PANTHER" id="PTHR30055:SF229">
    <property type="entry name" value="HTH-TYPE TRANSCRIPTIONAL REPRESSOR RV1474C"/>
    <property type="match status" value="1"/>
</dbReference>
<proteinExistence type="predicted"/>
<dbReference type="PROSITE" id="PS50977">
    <property type="entry name" value="HTH_TETR_2"/>
    <property type="match status" value="1"/>
</dbReference>
<name>A0AB39L6X7_9MICC</name>
<dbReference type="KEGG" id="spue:AB5L97_08050"/>